<dbReference type="Pfam" id="PF05406">
    <property type="entry name" value="WGR"/>
    <property type="match status" value="1"/>
</dbReference>
<comment type="caution">
    <text evidence="2">The sequence shown here is derived from an EMBL/GenBank/DDBJ whole genome shotgun (WGS) entry which is preliminary data.</text>
</comment>
<dbReference type="SMART" id="SM00773">
    <property type="entry name" value="WGR"/>
    <property type="match status" value="1"/>
</dbReference>
<dbReference type="AlphaFoldDB" id="A0A937CQV8"/>
<dbReference type="EMBL" id="JAEQNC010000008">
    <property type="protein sequence ID" value="MBL0373507.1"/>
    <property type="molecule type" value="Genomic_DNA"/>
</dbReference>
<gene>
    <name evidence="2" type="ORF">JJB09_15870</name>
</gene>
<sequence length="93" mass="10729">MSLYPYQLYSRRIDADQNMARYYSLSIQATLFGEIAVTRRWGRIGVRGGEMTETFACERQAAIHFLDLARKKHRKGYRPIGNCGDDADKQPRA</sequence>
<dbReference type="CDD" id="cd07996">
    <property type="entry name" value="WGR_MMR_like"/>
    <property type="match status" value="1"/>
</dbReference>
<organism evidence="2 3">
    <name type="scientific">Rhizobium setariae</name>
    <dbReference type="NCBI Taxonomy" id="2801340"/>
    <lineage>
        <taxon>Bacteria</taxon>
        <taxon>Pseudomonadati</taxon>
        <taxon>Pseudomonadota</taxon>
        <taxon>Alphaproteobacteria</taxon>
        <taxon>Hyphomicrobiales</taxon>
        <taxon>Rhizobiaceae</taxon>
        <taxon>Rhizobium/Agrobacterium group</taxon>
        <taxon>Rhizobium</taxon>
    </lineage>
</organism>
<dbReference type="InterPro" id="IPR008893">
    <property type="entry name" value="WGR_domain"/>
</dbReference>
<evidence type="ECO:0000259" key="1">
    <source>
        <dbReference type="PROSITE" id="PS51977"/>
    </source>
</evidence>
<dbReference type="PROSITE" id="PS51977">
    <property type="entry name" value="WGR"/>
    <property type="match status" value="1"/>
</dbReference>
<dbReference type="Gene3D" id="2.20.140.10">
    <property type="entry name" value="WGR domain"/>
    <property type="match status" value="1"/>
</dbReference>
<dbReference type="InterPro" id="IPR036930">
    <property type="entry name" value="WGR_dom_sf"/>
</dbReference>
<proteinExistence type="predicted"/>
<dbReference type="InterPro" id="IPR049809">
    <property type="entry name" value="YehF/YfeS-like_WGR"/>
</dbReference>
<name>A0A937CQV8_9HYPH</name>
<feature type="domain" description="WGR" evidence="1">
    <location>
        <begin position="1"/>
        <end position="93"/>
    </location>
</feature>
<dbReference type="Proteomes" id="UP000633219">
    <property type="component" value="Unassembled WGS sequence"/>
</dbReference>
<dbReference type="RefSeq" id="WP_201660073.1">
    <property type="nucleotide sequence ID" value="NZ_JAEQNC010000008.1"/>
</dbReference>
<accession>A0A937CQV8</accession>
<dbReference type="SUPFAM" id="SSF142921">
    <property type="entry name" value="WGR domain-like"/>
    <property type="match status" value="1"/>
</dbReference>
<evidence type="ECO:0000313" key="3">
    <source>
        <dbReference type="Proteomes" id="UP000633219"/>
    </source>
</evidence>
<keyword evidence="3" id="KW-1185">Reference proteome</keyword>
<reference evidence="2" key="1">
    <citation type="submission" date="2021-01" db="EMBL/GenBank/DDBJ databases">
        <title>Rhizobium sp. strain KVB221 16S ribosomal RNA gene Genome sequencing and assembly.</title>
        <authorList>
            <person name="Kang M."/>
        </authorList>
    </citation>
    <scope>NUCLEOTIDE SEQUENCE</scope>
    <source>
        <strain evidence="2">KVB221</strain>
    </source>
</reference>
<protein>
    <submittedName>
        <fullName evidence="2">WGR domain-containing protein</fullName>
    </submittedName>
</protein>
<evidence type="ECO:0000313" key="2">
    <source>
        <dbReference type="EMBL" id="MBL0373507.1"/>
    </source>
</evidence>